<dbReference type="EMBL" id="CAMPGE010028701">
    <property type="protein sequence ID" value="CAI2386212.1"/>
    <property type="molecule type" value="Genomic_DNA"/>
</dbReference>
<accession>A0AAD2D9P4</accession>
<comment type="caution">
    <text evidence="1">The sequence shown here is derived from an EMBL/GenBank/DDBJ whole genome shotgun (WGS) entry which is preliminary data.</text>
</comment>
<organism evidence="1 2">
    <name type="scientific">Euplotes crassus</name>
    <dbReference type="NCBI Taxonomy" id="5936"/>
    <lineage>
        <taxon>Eukaryota</taxon>
        <taxon>Sar</taxon>
        <taxon>Alveolata</taxon>
        <taxon>Ciliophora</taxon>
        <taxon>Intramacronucleata</taxon>
        <taxon>Spirotrichea</taxon>
        <taxon>Hypotrichia</taxon>
        <taxon>Euplotida</taxon>
        <taxon>Euplotidae</taxon>
        <taxon>Moneuplotes</taxon>
    </lineage>
</organism>
<keyword evidence="2" id="KW-1185">Reference proteome</keyword>
<name>A0AAD2D9P4_EUPCR</name>
<reference evidence="1" key="1">
    <citation type="submission" date="2023-07" db="EMBL/GenBank/DDBJ databases">
        <authorList>
            <consortium name="AG Swart"/>
            <person name="Singh M."/>
            <person name="Singh A."/>
            <person name="Seah K."/>
            <person name="Emmerich C."/>
        </authorList>
    </citation>
    <scope>NUCLEOTIDE SEQUENCE</scope>
    <source>
        <strain evidence="1">DP1</strain>
    </source>
</reference>
<dbReference type="Proteomes" id="UP001295684">
    <property type="component" value="Unassembled WGS sequence"/>
</dbReference>
<evidence type="ECO:0000313" key="1">
    <source>
        <dbReference type="EMBL" id="CAI2386212.1"/>
    </source>
</evidence>
<proteinExistence type="predicted"/>
<evidence type="ECO:0000313" key="2">
    <source>
        <dbReference type="Proteomes" id="UP001295684"/>
    </source>
</evidence>
<sequence length="49" mass="5743">MILYQNRHILDLNAYKFISELSIIIDNIRKSEFINSLFYSSCLLIACTT</sequence>
<protein>
    <submittedName>
        <fullName evidence="1">Uncharacterized protein</fullName>
    </submittedName>
</protein>
<gene>
    <name evidence="1" type="ORF">ECRASSUSDP1_LOCUS27819</name>
</gene>
<dbReference type="AlphaFoldDB" id="A0AAD2D9P4"/>